<dbReference type="Pfam" id="PF23121">
    <property type="entry name" value="SPOC_AIPP2"/>
    <property type="match status" value="1"/>
</dbReference>
<feature type="region of interest" description="Disordered" evidence="7">
    <location>
        <begin position="75"/>
        <end position="112"/>
    </location>
</feature>
<evidence type="ECO:0000256" key="7">
    <source>
        <dbReference type="SAM" id="MobiDB-lite"/>
    </source>
</evidence>
<reference evidence="10 11" key="1">
    <citation type="submission" date="2024-01" db="EMBL/GenBank/DDBJ databases">
        <title>Genome assemblies of Stephania.</title>
        <authorList>
            <person name="Yang L."/>
        </authorList>
    </citation>
    <scope>NUCLEOTIDE SEQUENCE [LARGE SCALE GENOMIC DNA]</scope>
    <source>
        <strain evidence="10">QJT</strain>
        <tissue evidence="10">Leaf</tissue>
    </source>
</reference>
<dbReference type="Proteomes" id="UP001417504">
    <property type="component" value="Unassembled WGS sequence"/>
</dbReference>
<keyword evidence="3" id="KW-0862">Zinc</keyword>
<feature type="region of interest" description="Disordered" evidence="7">
    <location>
        <begin position="341"/>
        <end position="363"/>
    </location>
</feature>
<dbReference type="PROSITE" id="PS50016">
    <property type="entry name" value="ZF_PHD_2"/>
    <property type="match status" value="1"/>
</dbReference>
<dbReference type="SUPFAM" id="SSF57756">
    <property type="entry name" value="Retrovirus zinc finger-like domains"/>
    <property type="match status" value="1"/>
</dbReference>
<feature type="region of interest" description="Disordered" evidence="7">
    <location>
        <begin position="203"/>
        <end position="285"/>
    </location>
</feature>
<dbReference type="InterPro" id="IPR019787">
    <property type="entry name" value="Znf_PHD-finger"/>
</dbReference>
<dbReference type="InterPro" id="IPR001878">
    <property type="entry name" value="Znf_CCHC"/>
</dbReference>
<feature type="compositionally biased region" description="Basic and acidic residues" evidence="7">
    <location>
        <begin position="669"/>
        <end position="678"/>
    </location>
</feature>
<feature type="compositionally biased region" description="Polar residues" evidence="7">
    <location>
        <begin position="242"/>
        <end position="252"/>
    </location>
</feature>
<feature type="compositionally biased region" description="Low complexity" evidence="7">
    <location>
        <begin position="262"/>
        <end position="274"/>
    </location>
</feature>
<dbReference type="EMBL" id="JBBNAE010000002">
    <property type="protein sequence ID" value="KAK9144503.1"/>
    <property type="molecule type" value="Genomic_DNA"/>
</dbReference>
<dbReference type="Gene3D" id="3.30.40.10">
    <property type="entry name" value="Zinc/RING finger domain, C3HC4 (zinc finger)"/>
    <property type="match status" value="1"/>
</dbReference>
<dbReference type="InterPro" id="IPR011011">
    <property type="entry name" value="Znf_FYVE_PHD"/>
</dbReference>
<dbReference type="Pfam" id="PF00628">
    <property type="entry name" value="PHD"/>
    <property type="match status" value="1"/>
</dbReference>
<dbReference type="PANTHER" id="PTHR33304">
    <property type="match status" value="1"/>
</dbReference>
<evidence type="ECO:0000256" key="5">
    <source>
        <dbReference type="ARBA" id="ARBA00023163"/>
    </source>
</evidence>
<dbReference type="InterPro" id="IPR013083">
    <property type="entry name" value="Znf_RING/FYVE/PHD"/>
</dbReference>
<feature type="domain" description="PHD-type" evidence="8">
    <location>
        <begin position="367"/>
        <end position="418"/>
    </location>
</feature>
<dbReference type="InterPro" id="IPR056280">
    <property type="entry name" value="AIPP2-like_SPOC"/>
</dbReference>
<feature type="region of interest" description="Disordered" evidence="7">
    <location>
        <begin position="1250"/>
        <end position="1272"/>
    </location>
</feature>
<feature type="region of interest" description="Disordered" evidence="7">
    <location>
        <begin position="603"/>
        <end position="679"/>
    </location>
</feature>
<dbReference type="InterPro" id="IPR001965">
    <property type="entry name" value="Znf_PHD"/>
</dbReference>
<dbReference type="InterPro" id="IPR036875">
    <property type="entry name" value="Znf_CCHC_sf"/>
</dbReference>
<keyword evidence="11" id="KW-1185">Reference proteome</keyword>
<protein>
    <recommendedName>
        <fullName evidence="12">PHD-type domain-containing protein</fullName>
    </recommendedName>
</protein>
<evidence type="ECO:0000256" key="3">
    <source>
        <dbReference type="ARBA" id="ARBA00022833"/>
    </source>
</evidence>
<dbReference type="SUPFAM" id="SSF57903">
    <property type="entry name" value="FYVE/PHD zinc finger"/>
    <property type="match status" value="1"/>
</dbReference>
<keyword evidence="4" id="KW-0805">Transcription regulation</keyword>
<feature type="region of interest" description="Disordered" evidence="7">
    <location>
        <begin position="696"/>
        <end position="716"/>
    </location>
</feature>
<evidence type="ECO:0000256" key="1">
    <source>
        <dbReference type="ARBA" id="ARBA00022723"/>
    </source>
</evidence>
<organism evidence="10 11">
    <name type="scientific">Stephania japonica</name>
    <dbReference type="NCBI Taxonomy" id="461633"/>
    <lineage>
        <taxon>Eukaryota</taxon>
        <taxon>Viridiplantae</taxon>
        <taxon>Streptophyta</taxon>
        <taxon>Embryophyta</taxon>
        <taxon>Tracheophyta</taxon>
        <taxon>Spermatophyta</taxon>
        <taxon>Magnoliopsida</taxon>
        <taxon>Ranunculales</taxon>
        <taxon>Menispermaceae</taxon>
        <taxon>Menispermoideae</taxon>
        <taxon>Cissampelideae</taxon>
        <taxon>Stephania</taxon>
    </lineage>
</organism>
<evidence type="ECO:0000259" key="8">
    <source>
        <dbReference type="PROSITE" id="PS50016"/>
    </source>
</evidence>
<feature type="compositionally biased region" description="Polar residues" evidence="7">
    <location>
        <begin position="914"/>
        <end position="924"/>
    </location>
</feature>
<keyword evidence="2 6" id="KW-0863">Zinc-finger</keyword>
<feature type="compositionally biased region" description="Polar residues" evidence="7">
    <location>
        <begin position="624"/>
        <end position="641"/>
    </location>
</feature>
<feature type="compositionally biased region" description="Polar residues" evidence="7">
    <location>
        <begin position="932"/>
        <end position="941"/>
    </location>
</feature>
<feature type="compositionally biased region" description="Polar residues" evidence="7">
    <location>
        <begin position="341"/>
        <end position="355"/>
    </location>
</feature>
<keyword evidence="5" id="KW-0804">Transcription</keyword>
<feature type="compositionally biased region" description="Polar residues" evidence="7">
    <location>
        <begin position="93"/>
        <end position="102"/>
    </location>
</feature>
<dbReference type="GO" id="GO:0140566">
    <property type="term" value="F:histone reader activity"/>
    <property type="evidence" value="ECO:0007669"/>
    <property type="project" value="InterPro"/>
</dbReference>
<dbReference type="GO" id="GO:0003676">
    <property type="term" value="F:nucleic acid binding"/>
    <property type="evidence" value="ECO:0007669"/>
    <property type="project" value="InterPro"/>
</dbReference>
<evidence type="ECO:0000313" key="11">
    <source>
        <dbReference type="Proteomes" id="UP001417504"/>
    </source>
</evidence>
<evidence type="ECO:0000256" key="6">
    <source>
        <dbReference type="PROSITE-ProRule" id="PRU00047"/>
    </source>
</evidence>
<evidence type="ECO:0000259" key="9">
    <source>
        <dbReference type="PROSITE" id="PS50158"/>
    </source>
</evidence>
<feature type="compositionally biased region" description="Basic and acidic residues" evidence="7">
    <location>
        <begin position="606"/>
        <end position="620"/>
    </location>
</feature>
<keyword evidence="1" id="KW-0479">Metal-binding</keyword>
<name>A0AAP0PGZ9_9MAGN</name>
<dbReference type="PROSITE" id="PS50158">
    <property type="entry name" value="ZF_CCHC"/>
    <property type="match status" value="1"/>
</dbReference>
<dbReference type="GO" id="GO:0008270">
    <property type="term" value="F:zinc ion binding"/>
    <property type="evidence" value="ECO:0007669"/>
    <property type="project" value="UniProtKB-KW"/>
</dbReference>
<feature type="compositionally biased region" description="Low complexity" evidence="7">
    <location>
        <begin position="75"/>
        <end position="92"/>
    </location>
</feature>
<dbReference type="InterPro" id="IPR049914">
    <property type="entry name" value="PHD1-3/5-6"/>
</dbReference>
<evidence type="ECO:0000313" key="10">
    <source>
        <dbReference type="EMBL" id="KAK9144503.1"/>
    </source>
</evidence>
<accession>A0AAP0PGZ9</accession>
<evidence type="ECO:0000256" key="4">
    <source>
        <dbReference type="ARBA" id="ARBA00023015"/>
    </source>
</evidence>
<feature type="region of interest" description="Disordered" evidence="7">
    <location>
        <begin position="1578"/>
        <end position="1597"/>
    </location>
</feature>
<gene>
    <name evidence="10" type="ORF">Sjap_004406</name>
</gene>
<dbReference type="GO" id="GO:0034244">
    <property type="term" value="P:negative regulation of transcription elongation by RNA polymerase II"/>
    <property type="evidence" value="ECO:0007669"/>
    <property type="project" value="InterPro"/>
</dbReference>
<sequence>MRAESGTCNVCAAPCTSCMHFNRAKSCMEVKTEDEFSDESSRVKAASHYSFNDAKVVSPFKNKVRRDWQHTASETSNLLSASSSPDSFSENSQNKTTLGTSEVSEDAEMLQKGCSRGTSAMNKLLSKQAIISSSSHQQKGLECDSDSISCISGANDGKVFDVVQSGDLDQKTVARKSTSVSDSVPEPGGCANKVKSQLERAFSQCENEESWNRSASWNMSKKEPIENDPTVPSETKDGIGMENNSSCQNNSEPSERCGDQTESSMEKSSSAQKSIARTSNDDIQTNMENCKTGLVRSSSSGSMKIHPCSESGVGTNNVEQAAESMKCSALDEKAQKLNVTPELSDTHEPLQSQANDEADESELEDDVKVCDICGDAGREESLAFCSRCSDGAEHTYCMRVMVDKVPEGDWLCEECKMKEEAENEKLEDQKQDKLEAELGSLKTSNTSGKSQIAGNSEHIPKMNAKSLDVEANRSIKATSSSLSSFKRRLESLEVAPAAKRQTLESGVGTPKSSSPGKKLALSREASFKNFEKGKAKPFHITPLSGGNVTNSSHGISNSPTAFASNSSKTSLLQSPRGTLLKSNSFNMNSKPKVKLVDESVCQKQKLGRDRAGNDIKKDGVIKTMNKSQSFRTASPRSTTTEAKVKLHSSGSSRTEDDKGLKLSKKRSIERKSSLKSDRCLTSTSVGLNSAVSKAEQKMTFRGENSSMLSPGGSYRDSKAVQVDGKLNNSLKTSSLSANNGEALNPLAGRGDFKRQSSMLSRGAVPLSSCGNPEQMPSQVNQMEEPVISFVTDRLNGSSDAIQLDVLSQSREPANQDRKVIEASFSQSKQSSAAGDKTIRCYQCKEIGHAAQFCPAGNSHTPALEASGSQNSREVRHKNTKLKDLVEAALQKRSVMNKKSKVRDQSDEFAVSSTDLGNEVASNDQPLAPPNDVKSQTSQPTEANGERESDAFAPSDGYRLKHSMNDLTYLASSISIPLELFYIPEHNYIWQGGFHVKRSGRPMELCDGIQGHLSTSASPKVREVVSRFPPRVSLEEVSRLSTWPTQFQTCAAEDNVALYFFAKDHESYAKSYKNLLENMIKSDLALKANFDRVELLIFPSTVLPEKSQRWNMLFFLWGVFKGKKTQGSDTISSYEKKHSGANQNMLALERELPDQFHPDSLKGCAGNIDNLTASGNLSGTEKVTESSALTRLTIPYSGVDLNCSTEESPIEDEHSVPKSCYDTGSDANVCNPLSKMLIDNAEPKGIDSHMEEYNDRESKGNSPALPTGEGSVGNDQVMEKQKCMSKATIADSHSIPLDRQDALFGSFKVLPASIYVSQDSGAPGIGVVEKIQQKMDNTSCDVKYEDTAEQEGRPDSRIADMVAVPNYTEDRGDNIRKVESSRKRQYSASLETGMEVCVDACTSSTSQEMPFYATDDCILIEEDGKFKKMRGSNSETNSGVRSRDDNSYSARMHNGPSFPINVNDLDEAYGDTAFPRSSGTAERHLFPVDLRPVNDYKSRGSFIPVQVLSSDDEDQLEEAGAPNLELALGGERRPSKPGVLPLFAGLAGRNADHGKQPDLALENRDDDLSSSLSLSLAFPFPDKEQSVQPIPKPPEQLLPERRVDTSLFLFGSFRKP</sequence>
<feature type="domain" description="CCHC-type" evidence="9">
    <location>
        <begin position="839"/>
        <end position="854"/>
    </location>
</feature>
<evidence type="ECO:0000256" key="2">
    <source>
        <dbReference type="ARBA" id="ARBA00022771"/>
    </source>
</evidence>
<feature type="region of interest" description="Disordered" evidence="7">
    <location>
        <begin position="171"/>
        <end position="191"/>
    </location>
</feature>
<feature type="region of interest" description="Disordered" evidence="7">
    <location>
        <begin position="496"/>
        <end position="520"/>
    </location>
</feature>
<evidence type="ECO:0008006" key="12">
    <source>
        <dbReference type="Google" id="ProtNLM"/>
    </source>
</evidence>
<feature type="region of interest" description="Disordered" evidence="7">
    <location>
        <begin position="559"/>
        <end position="586"/>
    </location>
</feature>
<dbReference type="SMART" id="SM00249">
    <property type="entry name" value="PHD"/>
    <property type="match status" value="1"/>
</dbReference>
<proteinExistence type="predicted"/>
<dbReference type="PANTHER" id="PTHR33304:SF9">
    <property type="entry name" value="RING_FYVE_PHD ZINC FINGER SUPERFAMILY PROTEIN"/>
    <property type="match status" value="1"/>
</dbReference>
<feature type="region of interest" description="Disordered" evidence="7">
    <location>
        <begin position="914"/>
        <end position="956"/>
    </location>
</feature>
<comment type="caution">
    <text evidence="10">The sequence shown here is derived from an EMBL/GenBank/DDBJ whole genome shotgun (WGS) entry which is preliminary data.</text>
</comment>
<feature type="compositionally biased region" description="Polar residues" evidence="7">
    <location>
        <begin position="275"/>
        <end position="285"/>
    </location>
</feature>